<dbReference type="SUPFAM" id="SSF46785">
    <property type="entry name" value="Winged helix' DNA-binding domain"/>
    <property type="match status" value="1"/>
</dbReference>
<keyword evidence="6" id="KW-1185">Reference proteome</keyword>
<dbReference type="PANTHER" id="PTHR43537:SF24">
    <property type="entry name" value="GLUCONATE OPERON TRANSCRIPTIONAL REPRESSOR"/>
    <property type="match status" value="1"/>
</dbReference>
<feature type="domain" description="HTH gntR-type" evidence="4">
    <location>
        <begin position="25"/>
        <end position="91"/>
    </location>
</feature>
<dbReference type="GO" id="GO:0003700">
    <property type="term" value="F:DNA-binding transcription factor activity"/>
    <property type="evidence" value="ECO:0007669"/>
    <property type="project" value="InterPro"/>
</dbReference>
<keyword evidence="1" id="KW-0805">Transcription regulation</keyword>
<dbReference type="CDD" id="cd07377">
    <property type="entry name" value="WHTH_GntR"/>
    <property type="match status" value="1"/>
</dbReference>
<reference evidence="5 6" key="1">
    <citation type="submission" date="2016-10" db="EMBL/GenBank/DDBJ databases">
        <authorList>
            <person name="de Groot N.N."/>
        </authorList>
    </citation>
    <scope>NUCLEOTIDE SEQUENCE [LARGE SCALE GENOMIC DNA]</scope>
    <source>
        <strain evidence="5 6">CGMCC 4.3510</strain>
    </source>
</reference>
<dbReference type="Pfam" id="PF00392">
    <property type="entry name" value="GntR"/>
    <property type="match status" value="1"/>
</dbReference>
<sequence length="239" mass="26659">MMNAMGTRVLGADIDHTDAAEPLADAAGKNPYSEIRHAILNGEFAPDDVLLETKLTSRLAVSRTPIREALGRLAQEGLLERLPRGFRVRRSSPEELLDIYEARITLESEIAALAAERHTPMDAALLKALERRISELTDVEELHQVSGTWHVTIRAAGHNGTISELLTILDTRIQLYSVHQQTNEREIVSVTLKEHAAIVRAVLGRDRTAAHDLMRDHLSRIRDVRVAVLLQRQDTSARP</sequence>
<dbReference type="PRINTS" id="PR00035">
    <property type="entry name" value="HTHGNTR"/>
</dbReference>
<dbReference type="SUPFAM" id="SSF48008">
    <property type="entry name" value="GntR ligand-binding domain-like"/>
    <property type="match status" value="1"/>
</dbReference>
<dbReference type="InterPro" id="IPR008920">
    <property type="entry name" value="TF_FadR/GntR_C"/>
</dbReference>
<protein>
    <submittedName>
        <fullName evidence="5">Transcriptional regulator, GntR family</fullName>
    </submittedName>
</protein>
<evidence type="ECO:0000313" key="5">
    <source>
        <dbReference type="EMBL" id="SFF39466.1"/>
    </source>
</evidence>
<dbReference type="InterPro" id="IPR036390">
    <property type="entry name" value="WH_DNA-bd_sf"/>
</dbReference>
<dbReference type="SMART" id="SM00345">
    <property type="entry name" value="HTH_GNTR"/>
    <property type="match status" value="1"/>
</dbReference>
<proteinExistence type="predicted"/>
<keyword evidence="3" id="KW-0804">Transcription</keyword>
<dbReference type="Gene3D" id="1.10.10.10">
    <property type="entry name" value="Winged helix-like DNA-binding domain superfamily/Winged helix DNA-binding domain"/>
    <property type="match status" value="1"/>
</dbReference>
<dbReference type="AlphaFoldDB" id="A0A1I2IF54"/>
<dbReference type="Gene3D" id="1.20.120.530">
    <property type="entry name" value="GntR ligand-binding domain-like"/>
    <property type="match status" value="1"/>
</dbReference>
<dbReference type="SMART" id="SM00895">
    <property type="entry name" value="FCD"/>
    <property type="match status" value="1"/>
</dbReference>
<keyword evidence="2" id="KW-0238">DNA-binding</keyword>
<evidence type="ECO:0000256" key="3">
    <source>
        <dbReference type="ARBA" id="ARBA00023163"/>
    </source>
</evidence>
<evidence type="ECO:0000256" key="2">
    <source>
        <dbReference type="ARBA" id="ARBA00023125"/>
    </source>
</evidence>
<dbReference type="STRING" id="380248.SAMN05216251_11332"/>
<dbReference type="Pfam" id="PF07729">
    <property type="entry name" value="FCD"/>
    <property type="match status" value="1"/>
</dbReference>
<accession>A0A1I2IF54</accession>
<gene>
    <name evidence="5" type="ORF">SAMN05216251_11332</name>
</gene>
<evidence type="ECO:0000256" key="1">
    <source>
        <dbReference type="ARBA" id="ARBA00023015"/>
    </source>
</evidence>
<name>A0A1I2IF54_9ACTN</name>
<dbReference type="PROSITE" id="PS50949">
    <property type="entry name" value="HTH_GNTR"/>
    <property type="match status" value="1"/>
</dbReference>
<evidence type="ECO:0000259" key="4">
    <source>
        <dbReference type="PROSITE" id="PS50949"/>
    </source>
</evidence>
<organism evidence="5 6">
    <name type="scientific">Actinacidiphila alni</name>
    <dbReference type="NCBI Taxonomy" id="380248"/>
    <lineage>
        <taxon>Bacteria</taxon>
        <taxon>Bacillati</taxon>
        <taxon>Actinomycetota</taxon>
        <taxon>Actinomycetes</taxon>
        <taxon>Kitasatosporales</taxon>
        <taxon>Streptomycetaceae</taxon>
        <taxon>Actinacidiphila</taxon>
    </lineage>
</organism>
<evidence type="ECO:0000313" key="6">
    <source>
        <dbReference type="Proteomes" id="UP000199323"/>
    </source>
</evidence>
<dbReference type="Proteomes" id="UP000199323">
    <property type="component" value="Unassembled WGS sequence"/>
</dbReference>
<dbReference type="InterPro" id="IPR036388">
    <property type="entry name" value="WH-like_DNA-bd_sf"/>
</dbReference>
<dbReference type="InterPro" id="IPR000524">
    <property type="entry name" value="Tscrpt_reg_HTH_GntR"/>
</dbReference>
<dbReference type="EMBL" id="FONG01000013">
    <property type="protein sequence ID" value="SFF39466.1"/>
    <property type="molecule type" value="Genomic_DNA"/>
</dbReference>
<dbReference type="InterPro" id="IPR011711">
    <property type="entry name" value="GntR_C"/>
</dbReference>
<dbReference type="PANTHER" id="PTHR43537">
    <property type="entry name" value="TRANSCRIPTIONAL REGULATOR, GNTR FAMILY"/>
    <property type="match status" value="1"/>
</dbReference>
<dbReference type="OrthoDB" id="8680240at2"/>
<dbReference type="GO" id="GO:0003677">
    <property type="term" value="F:DNA binding"/>
    <property type="evidence" value="ECO:0007669"/>
    <property type="project" value="UniProtKB-KW"/>
</dbReference>